<dbReference type="AlphaFoldDB" id="A0A2U1MJZ8"/>
<dbReference type="OrthoDB" id="1733146at2759"/>
<reference evidence="1 2" key="1">
    <citation type="journal article" date="2018" name="Mol. Plant">
        <title>The genome of Artemisia annua provides insight into the evolution of Asteraceae family and artemisinin biosynthesis.</title>
        <authorList>
            <person name="Shen Q."/>
            <person name="Zhang L."/>
            <person name="Liao Z."/>
            <person name="Wang S."/>
            <person name="Yan T."/>
            <person name="Shi P."/>
            <person name="Liu M."/>
            <person name="Fu X."/>
            <person name="Pan Q."/>
            <person name="Wang Y."/>
            <person name="Lv Z."/>
            <person name="Lu X."/>
            <person name="Zhang F."/>
            <person name="Jiang W."/>
            <person name="Ma Y."/>
            <person name="Chen M."/>
            <person name="Hao X."/>
            <person name="Li L."/>
            <person name="Tang Y."/>
            <person name="Lv G."/>
            <person name="Zhou Y."/>
            <person name="Sun X."/>
            <person name="Brodelius P.E."/>
            <person name="Rose J.K.C."/>
            <person name="Tang K."/>
        </authorList>
    </citation>
    <scope>NUCLEOTIDE SEQUENCE [LARGE SCALE GENOMIC DNA]</scope>
    <source>
        <strain evidence="2">cv. Huhao1</strain>
        <tissue evidence="1">Leaf</tissue>
    </source>
</reference>
<name>A0A2U1MJZ8_ARTAN</name>
<comment type="caution">
    <text evidence="1">The sequence shown here is derived from an EMBL/GenBank/DDBJ whole genome shotgun (WGS) entry which is preliminary data.</text>
</comment>
<proteinExistence type="predicted"/>
<evidence type="ECO:0000313" key="2">
    <source>
        <dbReference type="Proteomes" id="UP000245207"/>
    </source>
</evidence>
<organism evidence="1 2">
    <name type="scientific">Artemisia annua</name>
    <name type="common">Sweet wormwood</name>
    <dbReference type="NCBI Taxonomy" id="35608"/>
    <lineage>
        <taxon>Eukaryota</taxon>
        <taxon>Viridiplantae</taxon>
        <taxon>Streptophyta</taxon>
        <taxon>Embryophyta</taxon>
        <taxon>Tracheophyta</taxon>
        <taxon>Spermatophyta</taxon>
        <taxon>Magnoliopsida</taxon>
        <taxon>eudicotyledons</taxon>
        <taxon>Gunneridae</taxon>
        <taxon>Pentapetalae</taxon>
        <taxon>asterids</taxon>
        <taxon>campanulids</taxon>
        <taxon>Asterales</taxon>
        <taxon>Asteraceae</taxon>
        <taxon>Asteroideae</taxon>
        <taxon>Anthemideae</taxon>
        <taxon>Artemisiinae</taxon>
        <taxon>Artemisia</taxon>
    </lineage>
</organism>
<dbReference type="Proteomes" id="UP000245207">
    <property type="component" value="Unassembled WGS sequence"/>
</dbReference>
<evidence type="ECO:0000313" key="1">
    <source>
        <dbReference type="EMBL" id="PWA61591.1"/>
    </source>
</evidence>
<protein>
    <submittedName>
        <fullName evidence="1">TATA element modulatory factor 1 TATA binding</fullName>
    </submittedName>
</protein>
<gene>
    <name evidence="1" type="ORF">CTI12_AA374230</name>
</gene>
<keyword evidence="2" id="KW-1185">Reference proteome</keyword>
<dbReference type="EMBL" id="PKPP01005067">
    <property type="protein sequence ID" value="PWA61591.1"/>
    <property type="molecule type" value="Genomic_DNA"/>
</dbReference>
<sequence length="99" mass="11236">MENIKDSPDVLPSLIGSSDSNQITGFNDGVMRQDGTNVQFMASLDLSHDFSERSPRVPTVVSYYIKSMTPHAFQLALRQKDGELSPTFLDWVYEYDVMR</sequence>
<accession>A0A2U1MJZ8</accession>